<dbReference type="OrthoDB" id="10514615at2759"/>
<keyword evidence="2" id="KW-0472">Membrane</keyword>
<feature type="compositionally biased region" description="Polar residues" evidence="1">
    <location>
        <begin position="344"/>
        <end position="353"/>
    </location>
</feature>
<feature type="compositionally biased region" description="Polar residues" evidence="1">
    <location>
        <begin position="232"/>
        <end position="246"/>
    </location>
</feature>
<evidence type="ECO:0000256" key="2">
    <source>
        <dbReference type="SAM" id="Phobius"/>
    </source>
</evidence>
<feature type="transmembrane region" description="Helical" evidence="2">
    <location>
        <begin position="279"/>
        <end position="302"/>
    </location>
</feature>
<sequence length="353" mass="38954">MSLKYNIVLVWAICLSCKVVLTGCEVVLVNRNVTDSFRVGNDGCKNNASDSVCTSLATCQSDGSCLCRGSKPNFRNPNITVDGGLKYDDSYGCVSSEHLRFGVGFVNYCEFGPFQLIPSSHQDSTTTFTDINNQNVDSKRCALQKAWVKFPDNAAEMELQWLNHSYVDLTVFNATLDFRWKRSVPDLRGTIITLHLACILEYSGSATFVSKCLRAKVLGTWSADAVSVPTEPTVTATSSQPKSSQITTEATSSVTVTTAESKSTASASLDDESPDLSKVFIALFSISLVVILALGIVVVFLWKKMQRMKDNNLRMTGHIYEEPSNYEPLRRNPLQDQNDEHDYQSLTTSQKGK</sequence>
<evidence type="ECO:0000313" key="4">
    <source>
        <dbReference type="EMBL" id="CAB4004023.1"/>
    </source>
</evidence>
<organism evidence="4 5">
    <name type="scientific">Paramuricea clavata</name>
    <name type="common">Red gorgonian</name>
    <name type="synonym">Violescent sea-whip</name>
    <dbReference type="NCBI Taxonomy" id="317549"/>
    <lineage>
        <taxon>Eukaryota</taxon>
        <taxon>Metazoa</taxon>
        <taxon>Cnidaria</taxon>
        <taxon>Anthozoa</taxon>
        <taxon>Octocorallia</taxon>
        <taxon>Malacalcyonacea</taxon>
        <taxon>Plexauridae</taxon>
        <taxon>Paramuricea</taxon>
    </lineage>
</organism>
<feature type="region of interest" description="Disordered" evidence="1">
    <location>
        <begin position="324"/>
        <end position="353"/>
    </location>
</feature>
<protein>
    <submittedName>
        <fullName evidence="4">Uncharacterized protein</fullName>
    </submittedName>
</protein>
<gene>
    <name evidence="4" type="ORF">PACLA_8A050047</name>
</gene>
<keyword evidence="5" id="KW-1185">Reference proteome</keyword>
<keyword evidence="3" id="KW-0732">Signal</keyword>
<name>A0A6S7HKM7_PARCT</name>
<keyword evidence="2" id="KW-1133">Transmembrane helix</keyword>
<keyword evidence="2" id="KW-0812">Transmembrane</keyword>
<dbReference type="Proteomes" id="UP001152795">
    <property type="component" value="Unassembled WGS sequence"/>
</dbReference>
<dbReference type="AlphaFoldDB" id="A0A6S7HKM7"/>
<dbReference type="EMBL" id="CACRXK020004787">
    <property type="protein sequence ID" value="CAB4004023.1"/>
    <property type="molecule type" value="Genomic_DNA"/>
</dbReference>
<evidence type="ECO:0000256" key="1">
    <source>
        <dbReference type="SAM" id="MobiDB-lite"/>
    </source>
</evidence>
<evidence type="ECO:0000313" key="5">
    <source>
        <dbReference type="Proteomes" id="UP001152795"/>
    </source>
</evidence>
<feature type="chain" id="PRO_5043870815" evidence="3">
    <location>
        <begin position="25"/>
        <end position="353"/>
    </location>
</feature>
<accession>A0A6S7HKM7</accession>
<comment type="caution">
    <text evidence="4">The sequence shown here is derived from an EMBL/GenBank/DDBJ whole genome shotgun (WGS) entry which is preliminary data.</text>
</comment>
<evidence type="ECO:0000256" key="3">
    <source>
        <dbReference type="SAM" id="SignalP"/>
    </source>
</evidence>
<reference evidence="4" key="1">
    <citation type="submission" date="2020-04" db="EMBL/GenBank/DDBJ databases">
        <authorList>
            <person name="Alioto T."/>
            <person name="Alioto T."/>
            <person name="Gomez Garrido J."/>
        </authorList>
    </citation>
    <scope>NUCLEOTIDE SEQUENCE</scope>
    <source>
        <strain evidence="4">A484AB</strain>
    </source>
</reference>
<feature type="region of interest" description="Disordered" evidence="1">
    <location>
        <begin position="232"/>
        <end position="255"/>
    </location>
</feature>
<proteinExistence type="predicted"/>
<feature type="signal peptide" evidence="3">
    <location>
        <begin position="1"/>
        <end position="24"/>
    </location>
</feature>